<evidence type="ECO:0000256" key="1">
    <source>
        <dbReference type="SAM" id="MobiDB-lite"/>
    </source>
</evidence>
<feature type="region of interest" description="Disordered" evidence="1">
    <location>
        <begin position="60"/>
        <end position="230"/>
    </location>
</feature>
<dbReference type="PANTHER" id="PTHR33159">
    <property type="entry name" value="RPM1-INTERACTING PROTEIN 4 (RIN4) FAMILY PROTEIN"/>
    <property type="match status" value="1"/>
</dbReference>
<feature type="domain" description="RIN4 pathogenic type III effector avirulence factor Avr cleavage site" evidence="2">
    <location>
        <begin position="164"/>
        <end position="197"/>
    </location>
</feature>
<dbReference type="GO" id="GO:0005886">
    <property type="term" value="C:plasma membrane"/>
    <property type="evidence" value="ECO:0007669"/>
    <property type="project" value="TreeGrafter"/>
</dbReference>
<keyword evidence="3" id="KW-1185">Reference proteome</keyword>
<dbReference type="OrthoDB" id="765662at2759"/>
<feature type="compositionally biased region" description="Polar residues" evidence="1">
    <location>
        <begin position="89"/>
        <end position="99"/>
    </location>
</feature>
<feature type="region of interest" description="Disordered" evidence="1">
    <location>
        <begin position="34"/>
        <end position="53"/>
    </location>
</feature>
<feature type="compositionally biased region" description="Low complexity" evidence="1">
    <location>
        <begin position="214"/>
        <end position="229"/>
    </location>
</feature>
<evidence type="ECO:0000259" key="2">
    <source>
        <dbReference type="Pfam" id="PF05627"/>
    </source>
</evidence>
<gene>
    <name evidence="4 5" type="primary">LOC115742921</name>
</gene>
<reference evidence="4" key="1">
    <citation type="submission" date="2025-04" db="UniProtKB">
        <authorList>
            <consortium name="RefSeq"/>
        </authorList>
    </citation>
    <scope>IDENTIFICATION</scope>
    <source>
        <tissue evidence="5">Leaf</tissue>
    </source>
</reference>
<dbReference type="Pfam" id="PF05627">
    <property type="entry name" value="AvrRpt-cleavage"/>
    <property type="match status" value="2"/>
</dbReference>
<evidence type="ECO:0000313" key="3">
    <source>
        <dbReference type="Proteomes" id="UP000827889"/>
    </source>
</evidence>
<evidence type="ECO:0000313" key="5">
    <source>
        <dbReference type="RefSeq" id="XP_048141566.1"/>
    </source>
</evidence>
<dbReference type="RefSeq" id="XP_030533317.1">
    <property type="nucleotide sequence ID" value="XM_030677457.1"/>
</dbReference>
<dbReference type="KEGG" id="rarg:115742921"/>
<dbReference type="Proteomes" id="UP000827889">
    <property type="component" value="Chromosome 9"/>
</dbReference>
<sequence length="240" mass="26730">MALPQQHSHVPKFGNWDSDNIPYTTCFENARKEKAGVKMNPNDPKENPEMFMFGRGGIEIDDDRRASDAFEQNISEGHRMVSAHRRTPSDQYKSTASRTSVRSESGSEKSSSDSRRNSSRHRARLDRNKGLTESSNSLSPSVASVPKHARQRSGSQPSDDSHRRAPSIPKFGAWDETDPTSGESFTVIFNKVKEEKQNTSSKFPVVPPEPNTYSSNQKKQESSSSSRSKICCGLCFGGRE</sequence>
<feature type="domain" description="RIN4 pathogenic type III effector avirulence factor Avr cleavage site" evidence="2">
    <location>
        <begin position="6"/>
        <end position="34"/>
    </location>
</feature>
<dbReference type="InterPro" id="IPR008700">
    <property type="entry name" value="TypeIII_avirulence_cleave"/>
</dbReference>
<proteinExistence type="predicted"/>
<feature type="compositionally biased region" description="Basic and acidic residues" evidence="1">
    <location>
        <begin position="105"/>
        <end position="116"/>
    </location>
</feature>
<accession>A0A8B8PFN4</accession>
<dbReference type="RefSeq" id="XP_048141566.1">
    <property type="nucleotide sequence ID" value="XM_048285609.1"/>
</dbReference>
<dbReference type="AlphaFoldDB" id="A0A8B8PFN4"/>
<organism evidence="3 4">
    <name type="scientific">Rhodamnia argentea</name>
    <dbReference type="NCBI Taxonomy" id="178133"/>
    <lineage>
        <taxon>Eukaryota</taxon>
        <taxon>Viridiplantae</taxon>
        <taxon>Streptophyta</taxon>
        <taxon>Embryophyta</taxon>
        <taxon>Tracheophyta</taxon>
        <taxon>Spermatophyta</taxon>
        <taxon>Magnoliopsida</taxon>
        <taxon>eudicotyledons</taxon>
        <taxon>Gunneridae</taxon>
        <taxon>Pentapetalae</taxon>
        <taxon>rosids</taxon>
        <taxon>malvids</taxon>
        <taxon>Myrtales</taxon>
        <taxon>Myrtaceae</taxon>
        <taxon>Myrtoideae</taxon>
        <taxon>Myrteae</taxon>
        <taxon>Australasian group</taxon>
        <taxon>Rhodamnia</taxon>
    </lineage>
</organism>
<dbReference type="PANTHER" id="PTHR33159:SF49">
    <property type="entry name" value="RPM1-INTERACTING PROTEIN 4"/>
    <property type="match status" value="1"/>
</dbReference>
<protein>
    <submittedName>
        <fullName evidence="4 5">RPM1-interacting protein 4-like</fullName>
    </submittedName>
</protein>
<feature type="compositionally biased region" description="Low complexity" evidence="1">
    <location>
        <begin position="134"/>
        <end position="146"/>
    </location>
</feature>
<evidence type="ECO:0000313" key="4">
    <source>
        <dbReference type="RefSeq" id="XP_030533317.1"/>
    </source>
</evidence>
<dbReference type="InterPro" id="IPR040387">
    <property type="entry name" value="RIN4/NOI4"/>
</dbReference>
<name>A0A8B8PFN4_9MYRT</name>
<dbReference type="GeneID" id="115742921"/>